<evidence type="ECO:0000313" key="3">
    <source>
        <dbReference type="Proteomes" id="UP000324222"/>
    </source>
</evidence>
<comment type="caution">
    <text evidence="2">The sequence shown here is derived from an EMBL/GenBank/DDBJ whole genome shotgun (WGS) entry which is preliminary data.</text>
</comment>
<name>A0A5B7KJ37_PORTR</name>
<reference evidence="2 3" key="1">
    <citation type="submission" date="2019-05" db="EMBL/GenBank/DDBJ databases">
        <title>Another draft genome of Portunus trituberculatus and its Hox gene families provides insights of decapod evolution.</title>
        <authorList>
            <person name="Jeong J.-H."/>
            <person name="Song I."/>
            <person name="Kim S."/>
            <person name="Choi T."/>
            <person name="Kim D."/>
            <person name="Ryu S."/>
            <person name="Kim W."/>
        </authorList>
    </citation>
    <scope>NUCLEOTIDE SEQUENCE [LARGE SCALE GENOMIC DNA]</scope>
    <source>
        <tissue evidence="2">Muscle</tissue>
    </source>
</reference>
<feature type="compositionally biased region" description="Low complexity" evidence="1">
    <location>
        <begin position="78"/>
        <end position="93"/>
    </location>
</feature>
<evidence type="ECO:0000256" key="1">
    <source>
        <dbReference type="SAM" id="MobiDB-lite"/>
    </source>
</evidence>
<feature type="region of interest" description="Disordered" evidence="1">
    <location>
        <begin position="65"/>
        <end position="93"/>
    </location>
</feature>
<accession>A0A5B7KJ37</accession>
<protein>
    <submittedName>
        <fullName evidence="2">Uncharacterized protein</fullName>
    </submittedName>
</protein>
<evidence type="ECO:0000313" key="2">
    <source>
        <dbReference type="EMBL" id="MPD05318.1"/>
    </source>
</evidence>
<sequence>MCPSTEGTKESYHCLSRNTYTYSIYLLPYIDPQQAHNFPPQATTTTTTTPATCSLQTTLIYSYSPSITTQRPSPPTVTPSASSSAPGQSGAIF</sequence>
<dbReference type="EMBL" id="VSRR010145439">
    <property type="protein sequence ID" value="MPD05318.1"/>
    <property type="molecule type" value="Genomic_DNA"/>
</dbReference>
<dbReference type="Proteomes" id="UP000324222">
    <property type="component" value="Unassembled WGS sequence"/>
</dbReference>
<dbReference type="AlphaFoldDB" id="A0A5B7KJ37"/>
<organism evidence="2 3">
    <name type="scientific">Portunus trituberculatus</name>
    <name type="common">Swimming crab</name>
    <name type="synonym">Neptunus trituberculatus</name>
    <dbReference type="NCBI Taxonomy" id="210409"/>
    <lineage>
        <taxon>Eukaryota</taxon>
        <taxon>Metazoa</taxon>
        <taxon>Ecdysozoa</taxon>
        <taxon>Arthropoda</taxon>
        <taxon>Crustacea</taxon>
        <taxon>Multicrustacea</taxon>
        <taxon>Malacostraca</taxon>
        <taxon>Eumalacostraca</taxon>
        <taxon>Eucarida</taxon>
        <taxon>Decapoda</taxon>
        <taxon>Pleocyemata</taxon>
        <taxon>Brachyura</taxon>
        <taxon>Eubrachyura</taxon>
        <taxon>Portunoidea</taxon>
        <taxon>Portunidae</taxon>
        <taxon>Portuninae</taxon>
        <taxon>Portunus</taxon>
    </lineage>
</organism>
<proteinExistence type="predicted"/>
<gene>
    <name evidence="2" type="ORF">E2C01_101054</name>
</gene>
<keyword evidence="3" id="KW-1185">Reference proteome</keyword>